<dbReference type="GO" id="GO:0003995">
    <property type="term" value="F:acyl-CoA dehydrogenase activity"/>
    <property type="evidence" value="ECO:0007669"/>
    <property type="project" value="InterPro"/>
</dbReference>
<gene>
    <name evidence="2" type="ORF">CD33_06285</name>
</gene>
<proteinExistence type="predicted"/>
<comment type="caution">
    <text evidence="2">The sequence shown here is derived from an EMBL/GenBank/DDBJ whole genome shotgun (WGS) entry which is preliminary data.</text>
</comment>
<evidence type="ECO:0000256" key="1">
    <source>
        <dbReference type="ARBA" id="ARBA00022857"/>
    </source>
</evidence>
<keyword evidence="3" id="KW-1185">Reference proteome</keyword>
<accession>A0A0A3HVK0</accession>
<dbReference type="OrthoDB" id="580775at2"/>
<dbReference type="RefSeq" id="WP_036199053.1">
    <property type="nucleotide sequence ID" value="NZ_AVCY01000011.1"/>
</dbReference>
<dbReference type="Proteomes" id="UP000030408">
    <property type="component" value="Unassembled WGS sequence"/>
</dbReference>
<dbReference type="AlphaFoldDB" id="A0A0A3HVK0"/>
<dbReference type="InterPro" id="IPR008670">
    <property type="entry name" value="CoA_reduct_LuxC"/>
</dbReference>
<protein>
    <submittedName>
        <fullName evidence="2">Acyl-CoA reductase</fullName>
    </submittedName>
</protein>
<reference evidence="2 3" key="1">
    <citation type="submission" date="2014-02" db="EMBL/GenBank/DDBJ databases">
        <title>Draft genome sequence of Lysinibacillus sinduriensis JCM 15800.</title>
        <authorList>
            <person name="Zhang F."/>
            <person name="Wang G."/>
            <person name="Zhang L."/>
        </authorList>
    </citation>
    <scope>NUCLEOTIDE SEQUENCE [LARGE SCALE GENOMIC DNA]</scope>
    <source>
        <strain evidence="2 3">JCM 15800</strain>
    </source>
</reference>
<evidence type="ECO:0000313" key="3">
    <source>
        <dbReference type="Proteomes" id="UP000030408"/>
    </source>
</evidence>
<evidence type="ECO:0000313" key="2">
    <source>
        <dbReference type="EMBL" id="KGR76474.1"/>
    </source>
</evidence>
<dbReference type="EMBL" id="JPVO01000045">
    <property type="protein sequence ID" value="KGR76474.1"/>
    <property type="molecule type" value="Genomic_DNA"/>
</dbReference>
<name>A0A0A3HVK0_9BACL</name>
<dbReference type="eggNOG" id="COG1012">
    <property type="taxonomic scope" value="Bacteria"/>
</dbReference>
<dbReference type="Pfam" id="PF05893">
    <property type="entry name" value="LuxC"/>
    <property type="match status" value="1"/>
</dbReference>
<dbReference type="GO" id="GO:0008218">
    <property type="term" value="P:bioluminescence"/>
    <property type="evidence" value="ECO:0007669"/>
    <property type="project" value="InterPro"/>
</dbReference>
<keyword evidence="1" id="KW-0521">NADP</keyword>
<sequence length="396" mass="45754">MKLFWPIEMGFEQAIEEINMNSTFTPFDKEVLLFTQALSKTLVRMRQMPEVVALGYWLRKANIQEMKVKWEEQNKERFIKPRGTVFHIAPSNVDTIFVYSWMLSLLAGNRNIIRVSGKGHSNVLLDLILTELAKPEFEKIAKQTIICTYNYDEKFGEMISEICHTRVIWGGNDTVQTIRQIQLNPMANELAFPDRFSLAAISAEAVLNLGENELNELLDKFYNDVFWFDQMACSSPRLIAWCGKQHEKAKVRFWSAFENKVKNKRYELMAATQVLKYTTSLWLSTETDVRDIENGKYFSRVHVVDVPIEARERHCGGGLFFEYDVEHLSDLSKVIIDKDQTLAYFGFEHSTLQVLVDSISTRGLDRIVPIGQALNFDGVWDGQSFLKSFTREVVII</sequence>
<organism evidence="2 3">
    <name type="scientific">Ureibacillus sinduriensis BLB-1 = JCM 15800</name>
    <dbReference type="NCBI Taxonomy" id="1384057"/>
    <lineage>
        <taxon>Bacteria</taxon>
        <taxon>Bacillati</taxon>
        <taxon>Bacillota</taxon>
        <taxon>Bacilli</taxon>
        <taxon>Bacillales</taxon>
        <taxon>Caryophanaceae</taxon>
        <taxon>Ureibacillus</taxon>
    </lineage>
</organism>
<dbReference type="STRING" id="1384057.CD33_06285"/>